<sequence length="264" mass="28859">MKMCSIASGSSGNCIYIGSNETNLLVDAGVSGKRIESGLLSAGVDPNSLDGILITHEHSDHIQGIGVLARRYKLPIYGTVETINAMLRLSSVGRIEESQLRFVKPDEALCIGDILVEPFSISHDASNPVCYTFTNGGHKIGMATDLGTYDSYTISKLCGAEVLYLEANHDVNMLMVGSYPYHLKQRILGERGHLSNETSAKLICELLHDDLQHVLLAHMSKENNYAELAFETVRYEVEQSVATSSKMPVITVANRDIPSEMVII</sequence>
<keyword evidence="3" id="KW-1185">Reference proteome</keyword>
<dbReference type="InterPro" id="IPR001279">
    <property type="entry name" value="Metallo-B-lactamas"/>
</dbReference>
<name>A9KNY9_LACP7</name>
<protein>
    <submittedName>
        <fullName evidence="2">Beta-lactamase domain protein</fullName>
    </submittedName>
</protein>
<feature type="domain" description="Metallo-beta-lactamase" evidence="1">
    <location>
        <begin position="11"/>
        <end position="182"/>
    </location>
</feature>
<dbReference type="STRING" id="357809.Cphy_2799"/>
<gene>
    <name evidence="2" type="ordered locus">Cphy_2799</name>
</gene>
<dbReference type="InterPro" id="IPR036866">
    <property type="entry name" value="RibonucZ/Hydroxyglut_hydro"/>
</dbReference>
<dbReference type="SUPFAM" id="SSF56281">
    <property type="entry name" value="Metallo-hydrolase/oxidoreductase"/>
    <property type="match status" value="1"/>
</dbReference>
<dbReference type="Pfam" id="PF12706">
    <property type="entry name" value="Lactamase_B_2"/>
    <property type="match status" value="1"/>
</dbReference>
<evidence type="ECO:0000259" key="1">
    <source>
        <dbReference type="SMART" id="SM00849"/>
    </source>
</evidence>
<dbReference type="SMART" id="SM00849">
    <property type="entry name" value="Lactamase_B"/>
    <property type="match status" value="1"/>
</dbReference>
<proteinExistence type="predicted"/>
<accession>A9KNY9</accession>
<dbReference type="AlphaFoldDB" id="A9KNY9"/>
<dbReference type="eggNOG" id="COG1235">
    <property type="taxonomic scope" value="Bacteria"/>
</dbReference>
<dbReference type="KEGG" id="cpy:Cphy_2799"/>
<dbReference type="OrthoDB" id="9781189at2"/>
<dbReference type="Proteomes" id="UP000000370">
    <property type="component" value="Chromosome"/>
</dbReference>
<evidence type="ECO:0000313" key="2">
    <source>
        <dbReference type="EMBL" id="ABX43159.1"/>
    </source>
</evidence>
<dbReference type="PANTHER" id="PTHR47619">
    <property type="entry name" value="METALLO-HYDROLASE YYCJ-RELATED"/>
    <property type="match status" value="1"/>
</dbReference>
<reference evidence="3" key="1">
    <citation type="submission" date="2007-11" db="EMBL/GenBank/DDBJ databases">
        <title>Complete genome sequence of Clostridium phytofermentans ISDg.</title>
        <authorList>
            <person name="Leschine S.B."/>
            <person name="Warnick T.A."/>
            <person name="Blanchard J.L."/>
            <person name="Schnell D.J."/>
            <person name="Petit E.L."/>
            <person name="LaTouf W.G."/>
            <person name="Copeland A."/>
            <person name="Lucas S."/>
            <person name="Lapidus A."/>
            <person name="Barry K."/>
            <person name="Glavina del Rio T."/>
            <person name="Dalin E."/>
            <person name="Tice H."/>
            <person name="Pitluck S."/>
            <person name="Kiss H."/>
            <person name="Brettin T."/>
            <person name="Bruce D."/>
            <person name="Detter J.C."/>
            <person name="Han C."/>
            <person name="Kuske C."/>
            <person name="Schmutz J."/>
            <person name="Larimer F."/>
            <person name="Land M."/>
            <person name="Hauser L."/>
            <person name="Kyrpides N."/>
            <person name="Kim E.A."/>
            <person name="Richardson P."/>
        </authorList>
    </citation>
    <scope>NUCLEOTIDE SEQUENCE [LARGE SCALE GENOMIC DNA]</scope>
    <source>
        <strain evidence="3">ATCC 700394 / DSM 18823 / ISDg</strain>
    </source>
</reference>
<dbReference type="Gene3D" id="3.60.15.10">
    <property type="entry name" value="Ribonuclease Z/Hydroxyacylglutathione hydrolase-like"/>
    <property type="match status" value="1"/>
</dbReference>
<dbReference type="RefSeq" id="WP_012200810.1">
    <property type="nucleotide sequence ID" value="NC_010001.1"/>
</dbReference>
<dbReference type="PANTHER" id="PTHR47619:SF1">
    <property type="entry name" value="EXODEOXYRIBONUCLEASE WALJ"/>
    <property type="match status" value="1"/>
</dbReference>
<dbReference type="HOGENOM" id="CLU_073253_0_0_9"/>
<organism evidence="2 3">
    <name type="scientific">Lachnoclostridium phytofermentans (strain ATCC 700394 / DSM 18823 / ISDg)</name>
    <name type="common">Clostridium phytofermentans</name>
    <dbReference type="NCBI Taxonomy" id="357809"/>
    <lineage>
        <taxon>Bacteria</taxon>
        <taxon>Bacillati</taxon>
        <taxon>Bacillota</taxon>
        <taxon>Clostridia</taxon>
        <taxon>Lachnospirales</taxon>
        <taxon>Lachnospiraceae</taxon>
    </lineage>
</organism>
<evidence type="ECO:0000313" key="3">
    <source>
        <dbReference type="Proteomes" id="UP000000370"/>
    </source>
</evidence>
<dbReference type="InterPro" id="IPR052533">
    <property type="entry name" value="WalJ/YycJ-like"/>
</dbReference>
<dbReference type="EMBL" id="CP000885">
    <property type="protein sequence ID" value="ABX43159.1"/>
    <property type="molecule type" value="Genomic_DNA"/>
</dbReference>